<evidence type="ECO:0000313" key="3">
    <source>
        <dbReference type="Proteomes" id="UP000604273"/>
    </source>
</evidence>
<organism evidence="2 3">
    <name type="scientific">Fusarium gaditjirri</name>
    <dbReference type="NCBI Taxonomy" id="282569"/>
    <lineage>
        <taxon>Eukaryota</taxon>
        <taxon>Fungi</taxon>
        <taxon>Dikarya</taxon>
        <taxon>Ascomycota</taxon>
        <taxon>Pezizomycotina</taxon>
        <taxon>Sordariomycetes</taxon>
        <taxon>Hypocreomycetidae</taxon>
        <taxon>Hypocreales</taxon>
        <taxon>Nectriaceae</taxon>
        <taxon>Fusarium</taxon>
        <taxon>Fusarium nisikadoi species complex</taxon>
    </lineage>
</organism>
<sequence>MSEATDFGNQNAPNSVIQVITQLHRDLKADLERNFASSVRRMNEQHQQCQQAASDNIKKTVLKAMDEWFAEDQKRLPSRQEDSPVESQALKSEVRLEPDDSNHRAQVEQLTRKLKRADSELRSLKQQIKETESRADQLRNIVMSSDGIPILDSEIQKLFSDVRKGVQMVASRLYSKSGPFHNAITKDNRAFFEDMKTLSPECQRDAIHNDLFLFIRAQFFPNNIRECNLGNHDPELQKQLATTERALTQAVTGSYPDGMAPPLVAQNSLKLTSISSGSRQKVLSDWSRATFKCIDLLTDESDGPASYAAHLEEFFRPAETDSIQEKEKGRRKLRKLCEEAHKLGNLMRRVTDTFEVVTVNEGLPLTDCQNGVEELRCNGRGNSSGFKVVDSCLFGGLMKISNDYPTKPILLERAVVSTRFASST</sequence>
<reference evidence="2" key="2">
    <citation type="submission" date="2020-05" db="EMBL/GenBank/DDBJ databases">
        <authorList>
            <person name="Kim H.-S."/>
            <person name="Proctor R.H."/>
            <person name="Brown D.W."/>
        </authorList>
    </citation>
    <scope>NUCLEOTIDE SEQUENCE</scope>
    <source>
        <strain evidence="2">NRRL 45417</strain>
    </source>
</reference>
<evidence type="ECO:0000256" key="1">
    <source>
        <dbReference type="SAM" id="MobiDB-lite"/>
    </source>
</evidence>
<reference evidence="2" key="1">
    <citation type="journal article" date="2020" name="BMC Genomics">
        <title>Correction to: Identification and distribution of gene clusters required for synthesis of sphingolipid metabolism inhibitors in diverse species of the filamentous fungus Fusarium.</title>
        <authorList>
            <person name="Kim H.S."/>
            <person name="Lohmar J.M."/>
            <person name="Busman M."/>
            <person name="Brown D.W."/>
            <person name="Naumann T.A."/>
            <person name="Divon H.H."/>
            <person name="Lysoe E."/>
            <person name="Uhlig S."/>
            <person name="Proctor R.H."/>
        </authorList>
    </citation>
    <scope>NUCLEOTIDE SEQUENCE</scope>
    <source>
        <strain evidence="2">NRRL 45417</strain>
    </source>
</reference>
<name>A0A8H4SVV4_9HYPO</name>
<keyword evidence="3" id="KW-1185">Reference proteome</keyword>
<dbReference type="AlphaFoldDB" id="A0A8H4SVV4"/>
<dbReference type="Proteomes" id="UP000604273">
    <property type="component" value="Unassembled WGS sequence"/>
</dbReference>
<accession>A0A8H4SVV4</accession>
<proteinExistence type="predicted"/>
<comment type="caution">
    <text evidence="2">The sequence shown here is derived from an EMBL/GenBank/DDBJ whole genome shotgun (WGS) entry which is preliminary data.</text>
</comment>
<protein>
    <submittedName>
        <fullName evidence="2">Uncharacterized protein</fullName>
    </submittedName>
</protein>
<dbReference type="OrthoDB" id="4138121at2759"/>
<feature type="compositionally biased region" description="Basic and acidic residues" evidence="1">
    <location>
        <begin position="92"/>
        <end position="106"/>
    </location>
</feature>
<dbReference type="EMBL" id="JABFAI010000317">
    <property type="protein sequence ID" value="KAF4946526.1"/>
    <property type="molecule type" value="Genomic_DNA"/>
</dbReference>
<gene>
    <name evidence="2" type="ORF">FGADI_11164</name>
</gene>
<evidence type="ECO:0000313" key="2">
    <source>
        <dbReference type="EMBL" id="KAF4946526.1"/>
    </source>
</evidence>
<feature type="region of interest" description="Disordered" evidence="1">
    <location>
        <begin position="73"/>
        <end position="106"/>
    </location>
</feature>
<feature type="compositionally biased region" description="Basic and acidic residues" evidence="1">
    <location>
        <begin position="73"/>
        <end position="82"/>
    </location>
</feature>